<sequence>MSAYPYVELRDSLKADFIAPLTDVGTVSFRYSNVNRNALSSVPNETNTISKRNGGHITTDWWYPEIADILRGTGEHKALATALSEKQTPGGE</sequence>
<protein>
    <submittedName>
        <fullName evidence="1">Uncharacterized protein</fullName>
    </submittedName>
</protein>
<organism evidence="1 2">
    <name type="scientific">Haloquadratum walsbyi J07HQW1</name>
    <dbReference type="NCBI Taxonomy" id="1238424"/>
    <lineage>
        <taxon>Archaea</taxon>
        <taxon>Methanobacteriati</taxon>
        <taxon>Methanobacteriota</taxon>
        <taxon>Stenosarchaea group</taxon>
        <taxon>Halobacteria</taxon>
        <taxon>Halobacteriales</taxon>
        <taxon>Haloferacaceae</taxon>
        <taxon>Haloquadratum</taxon>
    </lineage>
</organism>
<dbReference type="Proteomes" id="UP000030649">
    <property type="component" value="Unassembled WGS sequence"/>
</dbReference>
<dbReference type="AlphaFoldDB" id="U1PEI9"/>
<name>U1PEI9_9EURY</name>
<gene>
    <name evidence="1" type="ORF">J07HQW1_00524</name>
</gene>
<proteinExistence type="predicted"/>
<evidence type="ECO:0000313" key="2">
    <source>
        <dbReference type="Proteomes" id="UP000030649"/>
    </source>
</evidence>
<reference evidence="1 2" key="1">
    <citation type="journal article" date="2013" name="PLoS ONE">
        <title>Assembly-driven community genomics of a hypersaline microbial ecosystem.</title>
        <authorList>
            <person name="Podell S."/>
            <person name="Ugalde J.A."/>
            <person name="Narasingarao P."/>
            <person name="Banfield J.F."/>
            <person name="Heidelberg K.B."/>
            <person name="Allen E.E."/>
        </authorList>
    </citation>
    <scope>NUCLEOTIDE SEQUENCE [LARGE SCALE GENOMIC DNA]</scope>
    <source>
        <strain evidence="2">J07HQW1</strain>
    </source>
</reference>
<dbReference type="EMBL" id="KE356560">
    <property type="protein sequence ID" value="ERG90501.1"/>
    <property type="molecule type" value="Genomic_DNA"/>
</dbReference>
<dbReference type="HOGENOM" id="CLU_2406302_0_0_2"/>
<evidence type="ECO:0000313" key="1">
    <source>
        <dbReference type="EMBL" id="ERG90501.1"/>
    </source>
</evidence>
<accession>U1PEI9</accession>